<feature type="compositionally biased region" description="Basic and acidic residues" evidence="1">
    <location>
        <begin position="1"/>
        <end position="27"/>
    </location>
</feature>
<organism evidence="2 3">
    <name type="scientific">Laodelphax striatellus</name>
    <name type="common">Small brown planthopper</name>
    <name type="synonym">Delphax striatella</name>
    <dbReference type="NCBI Taxonomy" id="195883"/>
    <lineage>
        <taxon>Eukaryota</taxon>
        <taxon>Metazoa</taxon>
        <taxon>Ecdysozoa</taxon>
        <taxon>Arthropoda</taxon>
        <taxon>Hexapoda</taxon>
        <taxon>Insecta</taxon>
        <taxon>Pterygota</taxon>
        <taxon>Neoptera</taxon>
        <taxon>Paraneoptera</taxon>
        <taxon>Hemiptera</taxon>
        <taxon>Auchenorrhyncha</taxon>
        <taxon>Fulgoroidea</taxon>
        <taxon>Delphacidae</taxon>
        <taxon>Criomorphinae</taxon>
        <taxon>Laodelphax</taxon>
    </lineage>
</organism>
<feature type="region of interest" description="Disordered" evidence="1">
    <location>
        <begin position="1"/>
        <end position="34"/>
    </location>
</feature>
<dbReference type="EMBL" id="QKKF02029501">
    <property type="protein sequence ID" value="RZF35151.1"/>
    <property type="molecule type" value="Genomic_DNA"/>
</dbReference>
<evidence type="ECO:0000313" key="3">
    <source>
        <dbReference type="Proteomes" id="UP000291343"/>
    </source>
</evidence>
<dbReference type="Proteomes" id="UP000291343">
    <property type="component" value="Unassembled WGS sequence"/>
</dbReference>
<protein>
    <submittedName>
        <fullName evidence="2">Uncharacterized protein</fullName>
    </submittedName>
</protein>
<sequence>MREKSMEEKREKEPKEMKGTRREERTRSDRRRRRLSPVFERRAFHFATDNVSYRDTSICRHVDKSLILMTNVDNNEKIATL</sequence>
<proteinExistence type="predicted"/>
<dbReference type="AlphaFoldDB" id="A0A482WPQ0"/>
<reference evidence="2 3" key="1">
    <citation type="journal article" date="2017" name="Gigascience">
        <title>Genome sequence of the small brown planthopper, Laodelphax striatellus.</title>
        <authorList>
            <person name="Zhu J."/>
            <person name="Jiang F."/>
            <person name="Wang X."/>
            <person name="Yang P."/>
            <person name="Bao Y."/>
            <person name="Zhao W."/>
            <person name="Wang W."/>
            <person name="Lu H."/>
            <person name="Wang Q."/>
            <person name="Cui N."/>
            <person name="Li J."/>
            <person name="Chen X."/>
            <person name="Luo L."/>
            <person name="Yu J."/>
            <person name="Kang L."/>
            <person name="Cui F."/>
        </authorList>
    </citation>
    <scope>NUCLEOTIDE SEQUENCE [LARGE SCALE GENOMIC DNA]</scope>
    <source>
        <strain evidence="2">Lst14</strain>
    </source>
</reference>
<keyword evidence="3" id="KW-1185">Reference proteome</keyword>
<name>A0A482WPQ0_LAOST</name>
<gene>
    <name evidence="2" type="ORF">LSTR_LSTR017026</name>
</gene>
<dbReference type="InParanoid" id="A0A482WPQ0"/>
<comment type="caution">
    <text evidence="2">The sequence shown here is derived from an EMBL/GenBank/DDBJ whole genome shotgun (WGS) entry which is preliminary data.</text>
</comment>
<accession>A0A482WPQ0</accession>
<evidence type="ECO:0000256" key="1">
    <source>
        <dbReference type="SAM" id="MobiDB-lite"/>
    </source>
</evidence>
<evidence type="ECO:0000313" key="2">
    <source>
        <dbReference type="EMBL" id="RZF35151.1"/>
    </source>
</evidence>